<evidence type="ECO:0000313" key="5">
    <source>
        <dbReference type="Proteomes" id="UP000001646"/>
    </source>
</evidence>
<dbReference type="Proteomes" id="UP000001646">
    <property type="component" value="Unplaced"/>
</dbReference>
<keyword evidence="5" id="KW-1185">Reference proteome</keyword>
<dbReference type="PRINTS" id="PR00135">
    <property type="entry name" value="LYZLACT"/>
</dbReference>
<reference evidence="4" key="2">
    <citation type="submission" date="2025-08" db="UniProtKB">
        <authorList>
            <consortium name="Ensembl"/>
        </authorList>
    </citation>
    <scope>IDENTIFICATION</scope>
</reference>
<organism evidence="4 5">
    <name type="scientific">Anolis carolinensis</name>
    <name type="common">Green anole</name>
    <name type="synonym">American chameleon</name>
    <dbReference type="NCBI Taxonomy" id="28377"/>
    <lineage>
        <taxon>Eukaryota</taxon>
        <taxon>Metazoa</taxon>
        <taxon>Chordata</taxon>
        <taxon>Craniata</taxon>
        <taxon>Vertebrata</taxon>
        <taxon>Euteleostomi</taxon>
        <taxon>Lepidosauria</taxon>
        <taxon>Squamata</taxon>
        <taxon>Bifurcata</taxon>
        <taxon>Unidentata</taxon>
        <taxon>Episquamata</taxon>
        <taxon>Toxicofera</taxon>
        <taxon>Iguania</taxon>
        <taxon>Dactyloidae</taxon>
        <taxon>Anolis</taxon>
    </lineage>
</organism>
<reference evidence="4" key="1">
    <citation type="submission" date="2009-12" db="EMBL/GenBank/DDBJ databases">
        <title>The Genome Sequence of Anolis carolinensis (Green Anole Lizard).</title>
        <authorList>
            <consortium name="The Genome Sequencing Platform"/>
            <person name="Di Palma F."/>
            <person name="Alfoldi J."/>
            <person name="Heiman D."/>
            <person name="Young S."/>
            <person name="Grabherr M."/>
            <person name="Johnson J."/>
            <person name="Lander E.S."/>
            <person name="Lindblad-Toh K."/>
        </authorList>
    </citation>
    <scope>NUCLEOTIDE SEQUENCE [LARGE SCALE GENOMIC DNA]</scope>
    <source>
        <strain evidence="4">JBL SC #1</strain>
    </source>
</reference>
<dbReference type="Ensembl" id="ENSACAT00000030258.2">
    <property type="protein sequence ID" value="ENSACAP00000022840.1"/>
    <property type="gene ID" value="ENSACAG00000029614.2"/>
</dbReference>
<dbReference type="PANTHER" id="PTHR11407:SF69">
    <property type="entry name" value="LYSOZYME C, MILK ISOZYME"/>
    <property type="match status" value="1"/>
</dbReference>
<dbReference type="PROSITE" id="PS51348">
    <property type="entry name" value="GLYCOSYL_HYDROL_F22_2"/>
    <property type="match status" value="1"/>
</dbReference>
<evidence type="ECO:0000259" key="3">
    <source>
        <dbReference type="PROSITE" id="PS00128"/>
    </source>
</evidence>
<comment type="similarity">
    <text evidence="2">Belongs to the glycosyl hydrolase 22 family.</text>
</comment>
<protein>
    <recommendedName>
        <fullName evidence="3">Glycosyl hydrolases family 22 (GH22) domain-containing protein</fullName>
    </recommendedName>
</protein>
<reference evidence="4" key="3">
    <citation type="submission" date="2025-09" db="UniProtKB">
        <authorList>
            <consortium name="Ensembl"/>
        </authorList>
    </citation>
    <scope>IDENTIFICATION</scope>
</reference>
<dbReference type="AlphaFoldDB" id="R4GBZ2"/>
<sequence>MKLSPLVILFHFAAAGSKGKIFSRCHLAHILHNAKVDGYEGVRLADWLCFAIHVSNLDSGDITTFKGTHRDYGIFKLSNRDHCRDNSRHSWNVCQTCCTYFLNEDLSDDIQCLKRHIKHHKGLDTWKAWRTHCAKGDNLQYIKNCGLPVPKNVSLTMKEP</sequence>
<name>R4GBZ2_ANOCA</name>
<gene>
    <name evidence="4" type="primary">LOC103281226</name>
</gene>
<keyword evidence="1" id="KW-1015">Disulfide bond</keyword>
<feature type="domain" description="Glycosyl hydrolases family 22 (GH22)" evidence="3">
    <location>
        <begin position="94"/>
        <end position="112"/>
    </location>
</feature>
<dbReference type="InParanoid" id="R4GBZ2"/>
<dbReference type="InterPro" id="IPR001916">
    <property type="entry name" value="Glyco_hydro_22"/>
</dbReference>
<dbReference type="HOGENOM" id="CLU_111620_0_1_1"/>
<dbReference type="SMART" id="SM00263">
    <property type="entry name" value="LYZ1"/>
    <property type="match status" value="1"/>
</dbReference>
<dbReference type="Pfam" id="PF00062">
    <property type="entry name" value="Lys"/>
    <property type="match status" value="1"/>
</dbReference>
<dbReference type="PRINTS" id="PR00137">
    <property type="entry name" value="LYSOZYME"/>
</dbReference>
<dbReference type="GeneID" id="103281226"/>
<dbReference type="GO" id="GO:0003796">
    <property type="term" value="F:lysozyme activity"/>
    <property type="evidence" value="ECO:0000318"/>
    <property type="project" value="GO_Central"/>
</dbReference>
<dbReference type="InterPro" id="IPR023346">
    <property type="entry name" value="Lysozyme-like_dom_sf"/>
</dbReference>
<proteinExistence type="inferred from homology"/>
<dbReference type="GeneTree" id="ENSGT00940000159227"/>
<dbReference type="KEGG" id="acs:103281226"/>
<dbReference type="Gene3D" id="1.10.530.10">
    <property type="match status" value="1"/>
</dbReference>
<accession>R4GBZ2</accession>
<dbReference type="InterPro" id="IPR019799">
    <property type="entry name" value="Glyco_hydro_22_CS"/>
</dbReference>
<evidence type="ECO:0000256" key="2">
    <source>
        <dbReference type="RuleBase" id="RU004440"/>
    </source>
</evidence>
<dbReference type="PANTHER" id="PTHR11407">
    <property type="entry name" value="LYSOZYME C"/>
    <property type="match status" value="1"/>
</dbReference>
<dbReference type="Bgee" id="ENSACAG00000029614">
    <property type="expression patterns" value="Expressed in forelimb bud and 4 other cell types or tissues"/>
</dbReference>
<dbReference type="InterPro" id="IPR000974">
    <property type="entry name" value="Glyco_hydro_22_lys"/>
</dbReference>
<dbReference type="FunFam" id="1.10.530.10:FF:000055">
    <property type="entry name" value="Uncharacterized protein"/>
    <property type="match status" value="1"/>
</dbReference>
<dbReference type="PROSITE" id="PS00128">
    <property type="entry name" value="GLYCOSYL_HYDROL_F22_1"/>
    <property type="match status" value="1"/>
</dbReference>
<dbReference type="RefSeq" id="XP_008120565.2">
    <property type="nucleotide sequence ID" value="XM_008122358.3"/>
</dbReference>
<dbReference type="SUPFAM" id="SSF53955">
    <property type="entry name" value="Lysozyme-like"/>
    <property type="match status" value="1"/>
</dbReference>
<evidence type="ECO:0000256" key="1">
    <source>
        <dbReference type="ARBA" id="ARBA00023157"/>
    </source>
</evidence>
<evidence type="ECO:0000313" key="4">
    <source>
        <dbReference type="Ensembl" id="ENSACAP00000022840.1"/>
    </source>
</evidence>